<organism evidence="2 3">
    <name type="scientific">Sphingomonas hankookensis</name>
    <dbReference type="NCBI Taxonomy" id="563996"/>
    <lineage>
        <taxon>Bacteria</taxon>
        <taxon>Pseudomonadati</taxon>
        <taxon>Pseudomonadota</taxon>
        <taxon>Alphaproteobacteria</taxon>
        <taxon>Sphingomonadales</taxon>
        <taxon>Sphingomonadaceae</taxon>
        <taxon>Sphingomonas</taxon>
    </lineage>
</organism>
<dbReference type="InterPro" id="IPR050834">
    <property type="entry name" value="Glycosyltransf_2"/>
</dbReference>
<accession>A0ABR5YFE4</accession>
<dbReference type="GO" id="GO:0016740">
    <property type="term" value="F:transferase activity"/>
    <property type="evidence" value="ECO:0007669"/>
    <property type="project" value="UniProtKB-KW"/>
</dbReference>
<dbReference type="SUPFAM" id="SSF53448">
    <property type="entry name" value="Nucleotide-diphospho-sugar transferases"/>
    <property type="match status" value="1"/>
</dbReference>
<dbReference type="PANTHER" id="PTHR43685">
    <property type="entry name" value="GLYCOSYLTRANSFERASE"/>
    <property type="match status" value="1"/>
</dbReference>
<dbReference type="InterPro" id="IPR029044">
    <property type="entry name" value="Nucleotide-diphossugar_trans"/>
</dbReference>
<dbReference type="InterPro" id="IPR001173">
    <property type="entry name" value="Glyco_trans_2-like"/>
</dbReference>
<evidence type="ECO:0000313" key="2">
    <source>
        <dbReference type="EMBL" id="KZE18037.1"/>
    </source>
</evidence>
<protein>
    <submittedName>
        <fullName evidence="2">Glycosyl transferase</fullName>
    </submittedName>
</protein>
<comment type="caution">
    <text evidence="2">The sequence shown here is derived from an EMBL/GenBank/DDBJ whole genome shotgun (WGS) entry which is preliminary data.</text>
</comment>
<evidence type="ECO:0000259" key="1">
    <source>
        <dbReference type="Pfam" id="PF00535"/>
    </source>
</evidence>
<sequence>MNVPRATVSVVIPNYNRADAVVAAVESALKQDFSPLEVIVIDDGSQDDSVDRLRAIDDPRLVVVAVTNGGAGPARNRGFDLARGDYIALLDSDDRFLPNHLADLMTLAGGDLKVAAYSAVVADRGGGRFVVKPPRGIGDGEDMASYLMCDRGFVQTSGLLVPRAIAAQVRYRSDVTFGDDTDFAIRLALAGCRFRMTTTPSVVWADDPRDDRLSANGHRAEKVQWLNDLRPHIPERAYRGYFGWHIAKVVRHSDAAGALRLYLAAVLRGAYSPRLAATVFLQIFMPQNAYRRAADQWIAVRNWFRGTVVPPV</sequence>
<gene>
    <name evidence="2" type="ORF">AVT10_09625</name>
</gene>
<reference evidence="3" key="1">
    <citation type="submission" date="2016-01" db="EMBL/GenBank/DDBJ databases">
        <title>Draft genome of Chromobacterium sp. F49.</title>
        <authorList>
            <person name="Hong K.W."/>
        </authorList>
    </citation>
    <scope>NUCLEOTIDE SEQUENCE [LARGE SCALE GENOMIC DNA]</scope>
    <source>
        <strain evidence="3">CN3</strain>
    </source>
</reference>
<keyword evidence="2" id="KW-0808">Transferase</keyword>
<dbReference type="CDD" id="cd00761">
    <property type="entry name" value="Glyco_tranf_GTA_type"/>
    <property type="match status" value="1"/>
</dbReference>
<proteinExistence type="predicted"/>
<feature type="domain" description="Glycosyltransferase 2-like" evidence="1">
    <location>
        <begin position="9"/>
        <end position="130"/>
    </location>
</feature>
<keyword evidence="3" id="KW-1185">Reference proteome</keyword>
<dbReference type="PANTHER" id="PTHR43685:SF2">
    <property type="entry name" value="GLYCOSYLTRANSFERASE 2-LIKE DOMAIN-CONTAINING PROTEIN"/>
    <property type="match status" value="1"/>
</dbReference>
<dbReference type="Gene3D" id="3.90.550.10">
    <property type="entry name" value="Spore Coat Polysaccharide Biosynthesis Protein SpsA, Chain A"/>
    <property type="match status" value="1"/>
</dbReference>
<name>A0ABR5YFE4_9SPHN</name>
<dbReference type="Proteomes" id="UP000076609">
    <property type="component" value="Unassembled WGS sequence"/>
</dbReference>
<dbReference type="Pfam" id="PF00535">
    <property type="entry name" value="Glycos_transf_2"/>
    <property type="match status" value="1"/>
</dbReference>
<evidence type="ECO:0000313" key="3">
    <source>
        <dbReference type="Proteomes" id="UP000076609"/>
    </source>
</evidence>
<dbReference type="RefSeq" id="WP_066688467.1">
    <property type="nucleotide sequence ID" value="NZ_LQQO01000003.1"/>
</dbReference>
<dbReference type="EMBL" id="LQQO01000003">
    <property type="protein sequence ID" value="KZE18037.1"/>
    <property type="molecule type" value="Genomic_DNA"/>
</dbReference>